<evidence type="ECO:0000313" key="5">
    <source>
        <dbReference type="Proteomes" id="UP000000768"/>
    </source>
</evidence>
<dbReference type="FunFam" id="3.40.50.2000:FF:000232">
    <property type="entry name" value="UDP-glycosyltransferase 76C1"/>
    <property type="match status" value="1"/>
</dbReference>
<dbReference type="AlphaFoldDB" id="A0A1W0W2Z6"/>
<dbReference type="FunFam" id="3.40.50.2000:FF:000040">
    <property type="entry name" value="UDP-glycosyltransferase 76C1"/>
    <property type="match status" value="1"/>
</dbReference>
<reference evidence="5" key="2">
    <citation type="journal article" date="2018" name="Plant J.">
        <title>The Sorghum bicolor reference genome: improved assembly, gene annotations, a transcriptome atlas, and signatures of genome organization.</title>
        <authorList>
            <person name="McCormick R.F."/>
            <person name="Truong S.K."/>
            <person name="Sreedasyam A."/>
            <person name="Jenkins J."/>
            <person name="Shu S."/>
            <person name="Sims D."/>
            <person name="Kennedy M."/>
            <person name="Amirebrahimi M."/>
            <person name="Weers B.D."/>
            <person name="McKinley B."/>
            <person name="Mattison A."/>
            <person name="Morishige D.T."/>
            <person name="Grimwood J."/>
            <person name="Schmutz J."/>
            <person name="Mullet J.E."/>
        </authorList>
    </citation>
    <scope>NUCLEOTIDE SEQUENCE [LARGE SCALE GENOMIC DNA]</scope>
    <source>
        <strain evidence="5">cv. BTx623</strain>
    </source>
</reference>
<dbReference type="Pfam" id="PF00201">
    <property type="entry name" value="UDPGT"/>
    <property type="match status" value="1"/>
</dbReference>
<gene>
    <name evidence="4" type="ORF">SORBI_3002G085200</name>
</gene>
<proteinExistence type="inferred from homology"/>
<organism evidence="4 5">
    <name type="scientific">Sorghum bicolor</name>
    <name type="common">Sorghum</name>
    <name type="synonym">Sorghum vulgare</name>
    <dbReference type="NCBI Taxonomy" id="4558"/>
    <lineage>
        <taxon>Eukaryota</taxon>
        <taxon>Viridiplantae</taxon>
        <taxon>Streptophyta</taxon>
        <taxon>Embryophyta</taxon>
        <taxon>Tracheophyta</taxon>
        <taxon>Spermatophyta</taxon>
        <taxon>Magnoliopsida</taxon>
        <taxon>Liliopsida</taxon>
        <taxon>Poales</taxon>
        <taxon>Poaceae</taxon>
        <taxon>PACMAD clade</taxon>
        <taxon>Panicoideae</taxon>
        <taxon>Andropogonodae</taxon>
        <taxon>Andropogoneae</taxon>
        <taxon>Sorghinae</taxon>
        <taxon>Sorghum</taxon>
    </lineage>
</organism>
<reference evidence="4 5" key="1">
    <citation type="journal article" date="2009" name="Nature">
        <title>The Sorghum bicolor genome and the diversification of grasses.</title>
        <authorList>
            <person name="Paterson A.H."/>
            <person name="Bowers J.E."/>
            <person name="Bruggmann R."/>
            <person name="Dubchak I."/>
            <person name="Grimwood J."/>
            <person name="Gundlach H."/>
            <person name="Haberer G."/>
            <person name="Hellsten U."/>
            <person name="Mitros T."/>
            <person name="Poliakov A."/>
            <person name="Schmutz J."/>
            <person name="Spannagl M."/>
            <person name="Tang H."/>
            <person name="Wang X."/>
            <person name="Wicker T."/>
            <person name="Bharti A.K."/>
            <person name="Chapman J."/>
            <person name="Feltus F.A."/>
            <person name="Gowik U."/>
            <person name="Grigoriev I.V."/>
            <person name="Lyons E."/>
            <person name="Maher C.A."/>
            <person name="Martis M."/>
            <person name="Narechania A."/>
            <person name="Otillar R.P."/>
            <person name="Penning B.W."/>
            <person name="Salamov A.A."/>
            <person name="Wang Y."/>
            <person name="Zhang L."/>
            <person name="Carpita N.C."/>
            <person name="Freeling M."/>
            <person name="Gingle A.R."/>
            <person name="Hash C.T."/>
            <person name="Keller B."/>
            <person name="Klein P."/>
            <person name="Kresovich S."/>
            <person name="McCann M.C."/>
            <person name="Ming R."/>
            <person name="Peterson D.G."/>
            <person name="Mehboob-ur-Rahman"/>
            <person name="Ware D."/>
            <person name="Westhoff P."/>
            <person name="Mayer K.F."/>
            <person name="Messing J."/>
            <person name="Rokhsar D.S."/>
        </authorList>
    </citation>
    <scope>NUCLEOTIDE SEQUENCE [LARGE SCALE GENOMIC DNA]</scope>
    <source>
        <strain evidence="5">cv. BTx623</strain>
    </source>
</reference>
<dbReference type="EMBL" id="CM000761">
    <property type="protein sequence ID" value="OQU88747.1"/>
    <property type="molecule type" value="Genomic_DNA"/>
</dbReference>
<dbReference type="Gene3D" id="3.40.50.2000">
    <property type="entry name" value="Glycogen Phosphorylase B"/>
    <property type="match status" value="2"/>
</dbReference>
<dbReference type="SUPFAM" id="SSF53756">
    <property type="entry name" value="UDP-Glycosyltransferase/glycogen phosphorylase"/>
    <property type="match status" value="1"/>
</dbReference>
<dbReference type="CDD" id="cd03784">
    <property type="entry name" value="GT1_Gtf-like"/>
    <property type="match status" value="1"/>
</dbReference>
<evidence type="ECO:0000256" key="1">
    <source>
        <dbReference type="ARBA" id="ARBA00009995"/>
    </source>
</evidence>
<dbReference type="GO" id="GO:0080043">
    <property type="term" value="F:quercetin 3-O-glucosyltransferase activity"/>
    <property type="evidence" value="ECO:0000318"/>
    <property type="project" value="GO_Central"/>
</dbReference>
<protein>
    <recommendedName>
        <fullName evidence="6">Glycosyltransferase</fullName>
    </recommendedName>
</protein>
<evidence type="ECO:0000256" key="2">
    <source>
        <dbReference type="ARBA" id="ARBA00022679"/>
    </source>
</evidence>
<accession>A0A1W0W2Z6</accession>
<evidence type="ECO:0008006" key="6">
    <source>
        <dbReference type="Google" id="ProtNLM"/>
    </source>
</evidence>
<dbReference type="STRING" id="4558.A0A1W0W2Z6"/>
<dbReference type="PANTHER" id="PTHR11926">
    <property type="entry name" value="GLUCOSYL/GLUCURONOSYL TRANSFERASES"/>
    <property type="match status" value="1"/>
</dbReference>
<keyword evidence="2" id="KW-0808">Transferase</keyword>
<dbReference type="GO" id="GO:0005737">
    <property type="term" value="C:cytoplasm"/>
    <property type="evidence" value="ECO:0000318"/>
    <property type="project" value="GO_Central"/>
</dbReference>
<dbReference type="PANTHER" id="PTHR11926:SF1529">
    <property type="entry name" value="CYTOKININ-N-GLUCOSYLTRANSFERASE 1"/>
    <property type="match status" value="1"/>
</dbReference>
<dbReference type="Proteomes" id="UP000000768">
    <property type="component" value="Chromosome 2"/>
</dbReference>
<dbReference type="GO" id="GO:0080044">
    <property type="term" value="F:quercetin 7-O-glucosyltransferase activity"/>
    <property type="evidence" value="ECO:0000318"/>
    <property type="project" value="GO_Central"/>
</dbReference>
<dbReference type="Gramene" id="OQU88747">
    <property type="protein sequence ID" value="OQU88747"/>
    <property type="gene ID" value="SORBI_3002G085200"/>
</dbReference>
<comment type="similarity">
    <text evidence="1">Belongs to the UDP-glycosyltransferase family.</text>
</comment>
<dbReference type="InterPro" id="IPR002213">
    <property type="entry name" value="UDP_glucos_trans"/>
</dbReference>
<dbReference type="InParanoid" id="A0A1W0W2Z6"/>
<name>A0A1W0W2Z6_SORBI</name>
<sequence>MVSTGKWAATTHPRLHKKPSMGSIGGHTATGDRRRRVLFFPLPYQGHINPMFQLAGLLHSRGFAVTVFHTDFNAPDKSRHPAYDFVPVPVVSDCLPPEGSSDAFQVTVQHILAVNRACEAPFRERLAALLSSSESEQQAQQEDDDVACLVADAHLLTLLDVARGLGVPTLVLRTGSAAGLRMFAAFPVLSDKGYQPAQESQLEAPVRELPPYRVRDLPSTTVAYHGVISEVISRIVTAVTTSSGVILNTMDALESGELASLRRDLGVPVFDIGPLHKLSPAASSTSSLLLQDRGCLEWLDAQAPASVLYVSFGSLASMSAAELVETAWGIANSGHPFLWVLRPGLVRGTPPSSSSSEAPAPVLPALPDGFDAATRGRGVVVRWAPQEEVLEHPAVGAFWTHCGWNSTLESVCAGVPIMARPCFGDQMGNARYVEDVWRTGLTLVDGEEIVRGKVEAAVAAVMGPGESGDGLRRRARELKSSAAECMAEDGSSWTSVDKLELMILNSALSHSRLDLMDTFSMTRKGFVGWMVFSETDSLGFS</sequence>
<feature type="region of interest" description="Disordered" evidence="3">
    <location>
        <begin position="1"/>
        <end position="29"/>
    </location>
</feature>
<evidence type="ECO:0000256" key="3">
    <source>
        <dbReference type="SAM" id="MobiDB-lite"/>
    </source>
</evidence>
<dbReference type="ExpressionAtlas" id="A0A1W0W2Z6">
    <property type="expression patterns" value="differential"/>
</dbReference>
<keyword evidence="5" id="KW-1185">Reference proteome</keyword>
<dbReference type="FunCoup" id="A0A1W0W2Z6">
    <property type="interactions" value="34"/>
</dbReference>
<evidence type="ECO:0000313" key="4">
    <source>
        <dbReference type="EMBL" id="OQU88747.1"/>
    </source>
</evidence>